<evidence type="ECO:0000256" key="1">
    <source>
        <dbReference type="SAM" id="MobiDB-lite"/>
    </source>
</evidence>
<proteinExistence type="predicted"/>
<evidence type="ECO:0000313" key="2">
    <source>
        <dbReference type="EMBL" id="JAD33130.1"/>
    </source>
</evidence>
<reference evidence="2" key="2">
    <citation type="journal article" date="2015" name="Data Brief">
        <title>Shoot transcriptome of the giant reed, Arundo donax.</title>
        <authorList>
            <person name="Barrero R.A."/>
            <person name="Guerrero F.D."/>
            <person name="Moolhuijzen P."/>
            <person name="Goolsby J.A."/>
            <person name="Tidwell J."/>
            <person name="Bellgard S.E."/>
            <person name="Bellgard M.I."/>
        </authorList>
    </citation>
    <scope>NUCLEOTIDE SEQUENCE</scope>
    <source>
        <tissue evidence="2">Shoot tissue taken approximately 20 cm above the soil surface</tissue>
    </source>
</reference>
<reference evidence="2" key="1">
    <citation type="submission" date="2014-09" db="EMBL/GenBank/DDBJ databases">
        <authorList>
            <person name="Magalhaes I.L.F."/>
            <person name="Oliveira U."/>
            <person name="Santos F.R."/>
            <person name="Vidigal T.H.D.A."/>
            <person name="Brescovit A.D."/>
            <person name="Santos A.J."/>
        </authorList>
    </citation>
    <scope>NUCLEOTIDE SEQUENCE</scope>
    <source>
        <tissue evidence="2">Shoot tissue taken approximately 20 cm above the soil surface</tissue>
    </source>
</reference>
<organism evidence="2">
    <name type="scientific">Arundo donax</name>
    <name type="common">Giant reed</name>
    <name type="synonym">Donax arundinaceus</name>
    <dbReference type="NCBI Taxonomy" id="35708"/>
    <lineage>
        <taxon>Eukaryota</taxon>
        <taxon>Viridiplantae</taxon>
        <taxon>Streptophyta</taxon>
        <taxon>Embryophyta</taxon>
        <taxon>Tracheophyta</taxon>
        <taxon>Spermatophyta</taxon>
        <taxon>Magnoliopsida</taxon>
        <taxon>Liliopsida</taxon>
        <taxon>Poales</taxon>
        <taxon>Poaceae</taxon>
        <taxon>PACMAD clade</taxon>
        <taxon>Arundinoideae</taxon>
        <taxon>Arundineae</taxon>
        <taxon>Arundo</taxon>
    </lineage>
</organism>
<protein>
    <submittedName>
        <fullName evidence="2">Uncharacterized protein</fullName>
    </submittedName>
</protein>
<name>A0A0A8Z8U6_ARUDO</name>
<feature type="region of interest" description="Disordered" evidence="1">
    <location>
        <begin position="54"/>
        <end position="76"/>
    </location>
</feature>
<accession>A0A0A8Z8U6</accession>
<sequence>MMLPRISIFRYHHNWLIIVGKVSFPPPLAWVLHFQSTTGQQEMGMDLHLIVPEPRRHQPKRDMKQNFPLYGGNKHD</sequence>
<dbReference type="EMBL" id="GBRH01264765">
    <property type="protein sequence ID" value="JAD33130.1"/>
    <property type="molecule type" value="Transcribed_RNA"/>
</dbReference>
<feature type="compositionally biased region" description="Basic and acidic residues" evidence="1">
    <location>
        <begin position="54"/>
        <end position="64"/>
    </location>
</feature>
<dbReference type="AlphaFoldDB" id="A0A0A8Z8U6"/>